<feature type="region of interest" description="Disordered" evidence="1">
    <location>
        <begin position="1"/>
        <end position="37"/>
    </location>
</feature>
<gene>
    <name evidence="2" type="ORF">DZF91_04365</name>
</gene>
<accession>A0A372JSR3</accession>
<evidence type="ECO:0000313" key="3">
    <source>
        <dbReference type="Proteomes" id="UP000261811"/>
    </source>
</evidence>
<reference evidence="2 3" key="1">
    <citation type="submission" date="2018-08" db="EMBL/GenBank/DDBJ databases">
        <title>Actinomadura jelena sp. nov., a novel Actinomycete isolated from soil in Chad.</title>
        <authorList>
            <person name="Shi L."/>
        </authorList>
    </citation>
    <scope>NUCLEOTIDE SEQUENCE [LARGE SCALE GENOMIC DNA]</scope>
    <source>
        <strain evidence="2 3">NEAU-G17</strain>
    </source>
</reference>
<evidence type="ECO:0000256" key="1">
    <source>
        <dbReference type="SAM" id="MobiDB-lite"/>
    </source>
</evidence>
<protein>
    <submittedName>
        <fullName evidence="2">ComEA family DNA-binding protein</fullName>
    </submittedName>
</protein>
<organism evidence="2 3">
    <name type="scientific">Actinomadura logoneensis</name>
    <dbReference type="NCBI Taxonomy" id="2293572"/>
    <lineage>
        <taxon>Bacteria</taxon>
        <taxon>Bacillati</taxon>
        <taxon>Actinomycetota</taxon>
        <taxon>Actinomycetes</taxon>
        <taxon>Streptosporangiales</taxon>
        <taxon>Thermomonosporaceae</taxon>
        <taxon>Actinomadura</taxon>
    </lineage>
</organism>
<dbReference type="AlphaFoldDB" id="A0A372JSR3"/>
<feature type="non-terminal residue" evidence="2">
    <location>
        <position position="37"/>
    </location>
</feature>
<name>A0A372JSR3_9ACTN</name>
<keyword evidence="2" id="KW-0238">DNA-binding</keyword>
<dbReference type="Proteomes" id="UP000261811">
    <property type="component" value="Unassembled WGS sequence"/>
</dbReference>
<evidence type="ECO:0000313" key="2">
    <source>
        <dbReference type="EMBL" id="RFU42846.1"/>
    </source>
</evidence>
<comment type="caution">
    <text evidence="2">The sequence shown here is derived from an EMBL/GenBank/DDBJ whole genome shotgun (WGS) entry which is preliminary data.</text>
</comment>
<proteinExistence type="predicted"/>
<keyword evidence="3" id="KW-1185">Reference proteome</keyword>
<dbReference type="GO" id="GO:0003677">
    <property type="term" value="F:DNA binding"/>
    <property type="evidence" value="ECO:0007669"/>
    <property type="project" value="UniProtKB-KW"/>
</dbReference>
<sequence length="37" mass="3311">MSDSTASTPAGTTSTPAAPAEPSAGAPSGGAERPPAG</sequence>
<dbReference type="EMBL" id="QURH01000090">
    <property type="protein sequence ID" value="RFU42846.1"/>
    <property type="molecule type" value="Genomic_DNA"/>
</dbReference>